<dbReference type="Pfam" id="PF20622">
    <property type="entry name" value="Big_15"/>
    <property type="match status" value="1"/>
</dbReference>
<sequence length="1188" mass="133298">MTEHILTDTLTTLDQLQSGTYLKARDYDTPSGDIGWLPAMVEIIAPRDAQGHYQSPPPMTLENLVFDLNGSSHFGLRLIGCQHIIIRNCVFKGYQFNSNKVPKENKNESAIYFQDCQHVTVEHCHFVNLDPGEPMDDNGTAPEYFPHQLNRCISIEGFESRDFTIQHNHFGRSTAAKPPLMTAEDWALDQRQPIVQGITCVGYALTEETFRIQHNTFCQAKDNALYLTACQGATITDNTFEAIEEAIVLYGAENTADATQATGSFTIQQNRFYNIANTILGISGDLTQGKQFRHTKKVAFLDNIIDQKYQRDAALAGEPGTPLFFRSVQDNGGIPQVYQVNELTLRGNRFTSLNRNFHIFHLGNVETLCVENNVLQGDFKTDYGRAVFYCRTNQPFGPKSIIRNNWIQKKKDRYAAQPMTAFALNYDVIKPETGAPETLLHTLRPANTFATYYPLHEGDTTFQWNERERVGARSLYLGNQSVIPRHVSGERYRADFPAPLQAGQTVHYFSTCPLVEGAPPFYVEDTHRTVYPRGLVVEPYTLGEDWVIGRWVGQTPIETLRVVIDGQPTIEVRPQSDPNGAYDFRYFLKNQVTPETEYVLLQAFGKKTQPETEAPLLDEVHLPLLQKGWLTSPVYHPGDTQLPLRVTGNRAYMQALHSVVDGQTVAVMPLDVEDKTNISCPIPAHLTPHQHWVLEARDPYGDLIAQWTPVRAHERVWTNQPTYYLDTKANLTLGYIGGKIQHVCIQVNQVTVTKVPPTALSPEPTTSWLTLYLQNIVKHPGDYVEVLALDAKQQVLDSLTIPVRYTGLTLSTAQHTENPTVVLMEGRLDLSAVSATHWTAPTTLAAWAQRMEVTEGAHTWPVQVRQMEPDQADSVYRFLLEVTVDASFTLPARLQLTLSNHEQQSLMSTEHAVSTPIIQTLTPFTTQHDHFLSGTFHPAIRSRFAGKIILQLLVDGQRQGTSTYWDSTQLSWTHYAFNQLTTSSQRADLEISHNGQVLEVRPIPLYAAILKSISTVRLGQAQTLKVTLAKASESLTSLVLYRNGVYHSGGSGYTNSALHEVDVSFYVNASSFAFGDQLTMRVYASGRLIQEVPLQTEIALFQSAQYRIGESYVMGTYQQTTSSSLQLKQLALQIEDEPVLSRVPPLTSSTFQYYAKGKILSPETKVTLWGYNAEGQLLQKCPVNVMLS</sequence>
<dbReference type="SUPFAM" id="SSF51126">
    <property type="entry name" value="Pectin lyase-like"/>
    <property type="match status" value="1"/>
</dbReference>
<evidence type="ECO:0000259" key="2">
    <source>
        <dbReference type="Pfam" id="PF20622"/>
    </source>
</evidence>
<reference evidence="3 4" key="1">
    <citation type="submission" date="2012-12" db="EMBL/GenBank/DDBJ databases">
        <title>Novel taxa of Listeriaceae from agricultural environments in the United States.</title>
        <authorList>
            <person name="den Bakker H.C."/>
            <person name="Allred A."/>
            <person name="Warchocki S."/>
            <person name="Wright E.M."/>
            <person name="Burrell A."/>
            <person name="Nightingale K.K."/>
            <person name="Kephart D."/>
            <person name="Wiedmann M."/>
        </authorList>
    </citation>
    <scope>NUCLEOTIDE SEQUENCE [LARGE SCALE GENOMIC DNA]</scope>
    <source>
        <strain evidence="3 4">FSL S10-1203</strain>
    </source>
</reference>
<dbReference type="RefSeq" id="WP_036064145.1">
    <property type="nucleotide sequence ID" value="NZ_AODM01000049.1"/>
</dbReference>
<proteinExistence type="predicted"/>
<dbReference type="Proteomes" id="UP000019241">
    <property type="component" value="Unassembled WGS sequence"/>
</dbReference>
<dbReference type="InterPro" id="IPR012334">
    <property type="entry name" value="Pectin_lyas_fold"/>
</dbReference>
<dbReference type="Gene3D" id="2.160.20.10">
    <property type="entry name" value="Single-stranded right-handed beta-helix, Pectin lyase-like"/>
    <property type="match status" value="1"/>
</dbReference>
<dbReference type="AlphaFoldDB" id="W7DJX2"/>
<feature type="domain" description="Bacterial Ig" evidence="2">
    <location>
        <begin position="1103"/>
        <end position="1185"/>
    </location>
</feature>
<dbReference type="InterPro" id="IPR011050">
    <property type="entry name" value="Pectin_lyase_fold/virulence"/>
</dbReference>
<protein>
    <submittedName>
        <fullName evidence="3">Uncharacterized protein</fullName>
    </submittedName>
</protein>
<evidence type="ECO:0000259" key="1">
    <source>
        <dbReference type="Pfam" id="PF13229"/>
    </source>
</evidence>
<dbReference type="SMART" id="SM00710">
    <property type="entry name" value="PbH1"/>
    <property type="match status" value="4"/>
</dbReference>
<organism evidence="3 4">
    <name type="scientific">Listeria fleischmannii FSL S10-1203</name>
    <dbReference type="NCBI Taxonomy" id="1265822"/>
    <lineage>
        <taxon>Bacteria</taxon>
        <taxon>Bacillati</taxon>
        <taxon>Bacillota</taxon>
        <taxon>Bacilli</taxon>
        <taxon>Bacillales</taxon>
        <taxon>Listeriaceae</taxon>
        <taxon>Listeria</taxon>
    </lineage>
</organism>
<feature type="domain" description="Right handed beta helix" evidence="1">
    <location>
        <begin position="69"/>
        <end position="254"/>
    </location>
</feature>
<dbReference type="InterPro" id="IPR039448">
    <property type="entry name" value="Beta_helix"/>
</dbReference>
<evidence type="ECO:0000313" key="3">
    <source>
        <dbReference type="EMBL" id="EUJ52275.1"/>
    </source>
</evidence>
<evidence type="ECO:0000313" key="4">
    <source>
        <dbReference type="Proteomes" id="UP000019241"/>
    </source>
</evidence>
<name>W7DJX2_9LIST</name>
<dbReference type="EMBL" id="AODM01000049">
    <property type="protein sequence ID" value="EUJ52275.1"/>
    <property type="molecule type" value="Genomic_DNA"/>
</dbReference>
<gene>
    <name evidence="3" type="ORF">MCOL2_14403</name>
</gene>
<accession>W7DJX2</accession>
<dbReference type="Pfam" id="PF13229">
    <property type="entry name" value="Beta_helix"/>
    <property type="match status" value="1"/>
</dbReference>
<dbReference type="InterPro" id="IPR006626">
    <property type="entry name" value="PbH1"/>
</dbReference>
<comment type="caution">
    <text evidence="3">The sequence shown here is derived from an EMBL/GenBank/DDBJ whole genome shotgun (WGS) entry which is preliminary data.</text>
</comment>
<dbReference type="PATRIC" id="fig|1265822.4.peg.2930"/>
<dbReference type="InterPro" id="IPR046746">
    <property type="entry name" value="Big_15"/>
</dbReference>